<dbReference type="InterPro" id="IPR000873">
    <property type="entry name" value="AMP-dep_synth/lig_dom"/>
</dbReference>
<comment type="similarity">
    <text evidence="1">Belongs to the ATP-dependent AMP-binding enzyme family.</text>
</comment>
<evidence type="ECO:0000256" key="2">
    <source>
        <dbReference type="ARBA" id="ARBA00022598"/>
    </source>
</evidence>
<keyword evidence="3" id="KW-0547">Nucleotide-binding</keyword>
<dbReference type="GO" id="GO:0004467">
    <property type="term" value="F:long-chain fatty acid-CoA ligase activity"/>
    <property type="evidence" value="ECO:0007669"/>
    <property type="project" value="UniProtKB-EC"/>
</dbReference>
<evidence type="ECO:0000256" key="4">
    <source>
        <dbReference type="ARBA" id="ARBA00022832"/>
    </source>
</evidence>
<proteinExistence type="inferred from homology"/>
<keyword evidence="8" id="KW-0472">Membrane</keyword>
<evidence type="ECO:0000313" key="10">
    <source>
        <dbReference type="EMBL" id="JAP57105.1"/>
    </source>
</evidence>
<dbReference type="PANTHER" id="PTHR43272">
    <property type="entry name" value="LONG-CHAIN-FATTY-ACID--COA LIGASE"/>
    <property type="match status" value="1"/>
</dbReference>
<dbReference type="PANTHER" id="PTHR43272:SF83">
    <property type="entry name" value="ACYL-COA SYNTHETASE LONG-CHAIN, ISOFORM J"/>
    <property type="match status" value="1"/>
</dbReference>
<dbReference type="AlphaFoldDB" id="A0A0X3PZ30"/>
<sequence length="799" mass="89395">MSFLTDIYVTVAMTVIKIIVYSYEYLTIPVYYLFRKTNYFMTFPEDEDSCYQKFNAADSRTLSMPVREGDPGSPWRAVEYIDNLVTDALPGCKTLPDLWLRTVKLWPNKLALGTRQVLGTDYEVLPNGKKIVKQTMGDYFWETYLEAEQRVSQLAAGIRDFLGPNTADQTPLVIFSETRCEWLYAAQAAFRLNRPLATLYATLGDEAVAHGLHQTQARVIFTSDELLSRVVKVVKSSPNVKYVIYFSNGVFQKQLGLKVDDMSRFSDTARKSVEEGLKSAPEHVKIFDILEMEEHGKKVIDEAPTSCTGDINKPYFNWQPPAAERAKPEDLAVIMYTSGSTGQPKGVEIMHRNLNSAIGGYFRRMPKLRPDSDIYIGYLPQAHVLELVCEICVLIMGIPIGYSSPQTLTDTSTRIKQDTCKGDLSVLRPTLFASVPTVLDRIAKAVWEKVKEGGPLMEAIFRFAYNYKWRRLTTGFPSIIVDLLIFRKVRGLIGGRVRCMVSGGAPLSEESHLFTNVCFAPLIQGYGLTETCAAACLMESGDLRGHHVGAPTPSVQIKLREWVDGGYSPHDKPSPRGEILISGSPVTRGYYKNPEATAEAFITEPDGTRWFCTGDIGMVHQDGSFSIIDRKKDLVKLQAGEYVSLVKVELAIAQSAYVENVCVYADPNHDFTICFVSPKISQIRKLAVELGLLEDVSRQVQETLPADRLKDESAVTLAEHQLLCKIKQIGETVLVALQQMGRSKKLATFEIPQKLHLDSEPWIPERGLVTEALKVKRHAVKTAFLSEIQAMYSTQGLIQ</sequence>
<feature type="transmembrane region" description="Helical" evidence="8">
    <location>
        <begin position="7"/>
        <end position="34"/>
    </location>
</feature>
<dbReference type="PROSITE" id="PS00455">
    <property type="entry name" value="AMP_BINDING"/>
    <property type="match status" value="1"/>
</dbReference>
<evidence type="ECO:0000256" key="8">
    <source>
        <dbReference type="SAM" id="Phobius"/>
    </source>
</evidence>
<dbReference type="GO" id="GO:0035336">
    <property type="term" value="P:long-chain fatty-acyl-CoA metabolic process"/>
    <property type="evidence" value="ECO:0007669"/>
    <property type="project" value="TreeGrafter"/>
</dbReference>
<gene>
    <name evidence="10" type="primary">ACSL4</name>
    <name evidence="10" type="ORF">TR145856</name>
</gene>
<keyword evidence="5" id="KW-0067">ATP-binding</keyword>
<keyword evidence="8" id="KW-1133">Transmembrane helix</keyword>
<dbReference type="Gene3D" id="3.40.50.12780">
    <property type="entry name" value="N-terminal domain of ligase-like"/>
    <property type="match status" value="1"/>
</dbReference>
<dbReference type="InterPro" id="IPR042099">
    <property type="entry name" value="ANL_N_sf"/>
</dbReference>
<dbReference type="GO" id="GO:0030182">
    <property type="term" value="P:neuron differentiation"/>
    <property type="evidence" value="ECO:0007669"/>
    <property type="project" value="TreeGrafter"/>
</dbReference>
<dbReference type="InterPro" id="IPR020845">
    <property type="entry name" value="AMP-binding_CS"/>
</dbReference>
<dbReference type="GO" id="GO:0005886">
    <property type="term" value="C:plasma membrane"/>
    <property type="evidence" value="ECO:0007669"/>
    <property type="project" value="TreeGrafter"/>
</dbReference>
<keyword evidence="4" id="KW-0276">Fatty acid metabolism</keyword>
<dbReference type="EMBL" id="GEEE01006120">
    <property type="protein sequence ID" value="JAP57105.1"/>
    <property type="molecule type" value="Transcribed_RNA"/>
</dbReference>
<evidence type="ECO:0000259" key="9">
    <source>
        <dbReference type="Pfam" id="PF00501"/>
    </source>
</evidence>
<organism evidence="10">
    <name type="scientific">Schistocephalus solidus</name>
    <name type="common">Tapeworm</name>
    <dbReference type="NCBI Taxonomy" id="70667"/>
    <lineage>
        <taxon>Eukaryota</taxon>
        <taxon>Metazoa</taxon>
        <taxon>Spiralia</taxon>
        <taxon>Lophotrochozoa</taxon>
        <taxon>Platyhelminthes</taxon>
        <taxon>Cestoda</taxon>
        <taxon>Eucestoda</taxon>
        <taxon>Diphyllobothriidea</taxon>
        <taxon>Diphyllobothriidae</taxon>
        <taxon>Schistocephalus</taxon>
    </lineage>
</organism>
<keyword evidence="4" id="KW-0443">Lipid metabolism</keyword>
<evidence type="ECO:0000256" key="3">
    <source>
        <dbReference type="ARBA" id="ARBA00022741"/>
    </source>
</evidence>
<comment type="catalytic activity">
    <reaction evidence="7">
        <text>a long-chain fatty acid + ATP + CoA = a long-chain fatty acyl-CoA + AMP + diphosphate</text>
        <dbReference type="Rhea" id="RHEA:15421"/>
        <dbReference type="ChEBI" id="CHEBI:30616"/>
        <dbReference type="ChEBI" id="CHEBI:33019"/>
        <dbReference type="ChEBI" id="CHEBI:57287"/>
        <dbReference type="ChEBI" id="CHEBI:57560"/>
        <dbReference type="ChEBI" id="CHEBI:83139"/>
        <dbReference type="ChEBI" id="CHEBI:456215"/>
        <dbReference type="EC" id="6.2.1.3"/>
    </reaction>
</comment>
<evidence type="ECO:0000256" key="5">
    <source>
        <dbReference type="ARBA" id="ARBA00022840"/>
    </source>
</evidence>
<evidence type="ECO:0000256" key="6">
    <source>
        <dbReference type="ARBA" id="ARBA00026121"/>
    </source>
</evidence>
<name>A0A0X3PZ30_SCHSO</name>
<protein>
    <recommendedName>
        <fullName evidence="6">long-chain-fatty-acid--CoA ligase</fullName>
        <ecNumber evidence="6">6.2.1.3</ecNumber>
    </recommendedName>
</protein>
<dbReference type="SUPFAM" id="SSF56801">
    <property type="entry name" value="Acetyl-CoA synthetase-like"/>
    <property type="match status" value="1"/>
</dbReference>
<dbReference type="GO" id="GO:0005524">
    <property type="term" value="F:ATP binding"/>
    <property type="evidence" value="ECO:0007669"/>
    <property type="project" value="UniProtKB-KW"/>
</dbReference>
<dbReference type="GO" id="GO:0005811">
    <property type="term" value="C:lipid droplet"/>
    <property type="evidence" value="ECO:0007669"/>
    <property type="project" value="TreeGrafter"/>
</dbReference>
<dbReference type="GO" id="GO:0005783">
    <property type="term" value="C:endoplasmic reticulum"/>
    <property type="evidence" value="ECO:0007669"/>
    <property type="project" value="TreeGrafter"/>
</dbReference>
<evidence type="ECO:0000256" key="1">
    <source>
        <dbReference type="ARBA" id="ARBA00006432"/>
    </source>
</evidence>
<accession>A0A0X3PZ30</accession>
<dbReference type="Pfam" id="PF00501">
    <property type="entry name" value="AMP-binding"/>
    <property type="match status" value="1"/>
</dbReference>
<evidence type="ECO:0000256" key="7">
    <source>
        <dbReference type="ARBA" id="ARBA00036813"/>
    </source>
</evidence>
<reference evidence="10" key="1">
    <citation type="submission" date="2016-01" db="EMBL/GenBank/DDBJ databases">
        <title>Reference transcriptome for the parasite Schistocephalus solidus: insights into the molecular evolution of parasitism.</title>
        <authorList>
            <person name="Hebert F.O."/>
            <person name="Grambauer S."/>
            <person name="Barber I."/>
            <person name="Landry C.R."/>
            <person name="Aubin-Horth N."/>
        </authorList>
    </citation>
    <scope>NUCLEOTIDE SEQUENCE</scope>
</reference>
<feature type="domain" description="AMP-dependent synthetase/ligase" evidence="9">
    <location>
        <begin position="134"/>
        <end position="591"/>
    </location>
</feature>
<keyword evidence="2 10" id="KW-0436">Ligase</keyword>
<keyword evidence="8" id="KW-0812">Transmembrane</keyword>
<dbReference type="EC" id="6.2.1.3" evidence="6"/>